<evidence type="ECO:0000313" key="4">
    <source>
        <dbReference type="Proteomes" id="UP000075902"/>
    </source>
</evidence>
<feature type="chain" id="PRO_5008137868" evidence="2">
    <location>
        <begin position="20"/>
        <end position="415"/>
    </location>
</feature>
<proteinExistence type="predicted"/>
<protein>
    <submittedName>
        <fullName evidence="3">Uncharacterized protein</fullName>
    </submittedName>
</protein>
<sequence>MTQTSRLIVLVCLLSTVAAIPVRQSQLLSAMQRQYEARAAKEAGYLQELEAEPTGQEPEGGKVSSNGEGEQSSSADSNIREPLLPITLPLPNLRKNKMLGYFGLYSPAALSAAAAAAYAQPYGYPLYHSMLDYYDDYLPVDNYPSLNMLANMQTYPQNVYANMANGMGSYQTMSNLSPNLQQQLNSLVQQQQQQQQQIGQQHQQQQQQQQQATNPQLANLAGLDANAAALGSFQSLAASFAAGNDNFQSLDDEDILSRHSQAGRRRPAVKNSPIYYIRLPPTPYMFVPGVGYISQPPTIQPMAAPVPQYPQLAPPPPVTMSPFYQLPINFVSNGKPSGIYQWNGAPAAPAVPPQPTFALPYPRPQRPAFAPSPFIQDSKITHLKGPFLFNGRPEEIFLLQNTFNPLYQSPLNSYY</sequence>
<feature type="compositionally biased region" description="Polar residues" evidence="1">
    <location>
        <begin position="63"/>
        <end position="77"/>
    </location>
</feature>
<organism evidence="3 4">
    <name type="scientific">Anopheles melas</name>
    <dbReference type="NCBI Taxonomy" id="34690"/>
    <lineage>
        <taxon>Eukaryota</taxon>
        <taxon>Metazoa</taxon>
        <taxon>Ecdysozoa</taxon>
        <taxon>Arthropoda</taxon>
        <taxon>Hexapoda</taxon>
        <taxon>Insecta</taxon>
        <taxon>Pterygota</taxon>
        <taxon>Neoptera</taxon>
        <taxon>Endopterygota</taxon>
        <taxon>Diptera</taxon>
        <taxon>Nematocera</taxon>
        <taxon>Culicoidea</taxon>
        <taxon>Culicidae</taxon>
        <taxon>Anophelinae</taxon>
        <taxon>Anopheles</taxon>
    </lineage>
</organism>
<keyword evidence="2" id="KW-0732">Signal</keyword>
<reference evidence="3" key="2">
    <citation type="submission" date="2020-05" db="UniProtKB">
        <authorList>
            <consortium name="EnsemblMetazoa"/>
        </authorList>
    </citation>
    <scope>IDENTIFICATION</scope>
    <source>
        <strain evidence="3">CM1001059</strain>
    </source>
</reference>
<feature type="region of interest" description="Disordered" evidence="1">
    <location>
        <begin position="51"/>
        <end position="80"/>
    </location>
</feature>
<keyword evidence="4" id="KW-1185">Reference proteome</keyword>
<reference evidence="4" key="1">
    <citation type="submission" date="2014-01" db="EMBL/GenBank/DDBJ databases">
        <title>The Genome Sequence of Anopheles melas CM1001059_A (V2).</title>
        <authorList>
            <consortium name="The Broad Institute Genomics Platform"/>
            <person name="Neafsey D.E."/>
            <person name="Besansky N."/>
            <person name="Howell P."/>
            <person name="Walton C."/>
            <person name="Young S.K."/>
            <person name="Zeng Q."/>
            <person name="Gargeya S."/>
            <person name="Fitzgerald M."/>
            <person name="Haas B."/>
            <person name="Abouelleil A."/>
            <person name="Allen A.W."/>
            <person name="Alvarado L."/>
            <person name="Arachchi H.M."/>
            <person name="Berlin A.M."/>
            <person name="Chapman S.B."/>
            <person name="Gainer-Dewar J."/>
            <person name="Goldberg J."/>
            <person name="Griggs A."/>
            <person name="Gujja S."/>
            <person name="Hansen M."/>
            <person name="Howarth C."/>
            <person name="Imamovic A."/>
            <person name="Ireland A."/>
            <person name="Larimer J."/>
            <person name="McCowan C."/>
            <person name="Murphy C."/>
            <person name="Pearson M."/>
            <person name="Poon T.W."/>
            <person name="Priest M."/>
            <person name="Roberts A."/>
            <person name="Saif S."/>
            <person name="Shea T."/>
            <person name="Sisk P."/>
            <person name="Sykes S."/>
            <person name="Wortman J."/>
            <person name="Nusbaum C."/>
            <person name="Birren B."/>
        </authorList>
    </citation>
    <scope>NUCLEOTIDE SEQUENCE [LARGE SCALE GENOMIC DNA]</scope>
    <source>
        <strain evidence="4">CM1001059</strain>
    </source>
</reference>
<dbReference type="Pfam" id="PF16027">
    <property type="entry name" value="DUF4786"/>
    <property type="match status" value="1"/>
</dbReference>
<dbReference type="VEuPathDB" id="VectorBase:AMEC015266"/>
<feature type="signal peptide" evidence="2">
    <location>
        <begin position="1"/>
        <end position="19"/>
    </location>
</feature>
<evidence type="ECO:0000256" key="2">
    <source>
        <dbReference type="SAM" id="SignalP"/>
    </source>
</evidence>
<name>A0A182U7E9_9DIPT</name>
<evidence type="ECO:0000313" key="3">
    <source>
        <dbReference type="EnsemblMetazoa" id="AMEC015266-PA"/>
    </source>
</evidence>
<accession>A0A182U7E9</accession>
<dbReference type="Proteomes" id="UP000075902">
    <property type="component" value="Unassembled WGS sequence"/>
</dbReference>
<dbReference type="InterPro" id="IPR031983">
    <property type="entry name" value="DUF4786"/>
</dbReference>
<evidence type="ECO:0000256" key="1">
    <source>
        <dbReference type="SAM" id="MobiDB-lite"/>
    </source>
</evidence>
<dbReference type="EnsemblMetazoa" id="AMEC015266-RA">
    <property type="protein sequence ID" value="AMEC015266-PA"/>
    <property type="gene ID" value="AMEC015266"/>
</dbReference>
<dbReference type="AlphaFoldDB" id="A0A182U7E9"/>